<evidence type="ECO:0000256" key="4">
    <source>
        <dbReference type="ARBA" id="ARBA00022598"/>
    </source>
</evidence>
<feature type="binding site" evidence="14">
    <location>
        <position position="289"/>
    </location>
    <ligand>
        <name>NAD(+)</name>
        <dbReference type="ChEBI" id="CHEBI:57540"/>
    </ligand>
</feature>
<feature type="active site" description="N6-AMP-lysine intermediate" evidence="14">
    <location>
        <position position="114"/>
    </location>
</feature>
<dbReference type="InterPro" id="IPR001357">
    <property type="entry name" value="BRCT_dom"/>
</dbReference>
<dbReference type="GO" id="GO:0003911">
    <property type="term" value="F:DNA ligase (NAD+) activity"/>
    <property type="evidence" value="ECO:0007669"/>
    <property type="project" value="UniProtKB-UniRule"/>
</dbReference>
<dbReference type="FunFam" id="3.30.470.30:FF:000001">
    <property type="entry name" value="DNA ligase"/>
    <property type="match status" value="1"/>
</dbReference>
<dbReference type="InterPro" id="IPR033136">
    <property type="entry name" value="DNA_ligase_CS"/>
</dbReference>
<gene>
    <name evidence="17" type="primary">lig</name>
    <name evidence="14" type="synonym">ligA</name>
    <name evidence="17" type="ORF">BUMPUSDA_CDS00522</name>
</gene>
<dbReference type="RefSeq" id="WP_025368722.1">
    <property type="nucleotide sequence ID" value="NZ_CP002697.1"/>
</dbReference>
<dbReference type="NCBIfam" id="TIGR00575">
    <property type="entry name" value="dnlj"/>
    <property type="match status" value="1"/>
</dbReference>
<dbReference type="InterPro" id="IPR012340">
    <property type="entry name" value="NA-bd_OB-fold"/>
</dbReference>
<dbReference type="FunFam" id="2.40.50.140:FF:000012">
    <property type="entry name" value="DNA ligase"/>
    <property type="match status" value="1"/>
</dbReference>
<dbReference type="Proteomes" id="UP000019087">
    <property type="component" value="Chromosome"/>
</dbReference>
<dbReference type="SUPFAM" id="SSF47781">
    <property type="entry name" value="RuvA domain 2-like"/>
    <property type="match status" value="1"/>
</dbReference>
<dbReference type="Gene3D" id="1.10.287.610">
    <property type="entry name" value="Helix hairpin bin"/>
    <property type="match status" value="1"/>
</dbReference>
<dbReference type="GO" id="GO:0005829">
    <property type="term" value="C:cytosol"/>
    <property type="evidence" value="ECO:0007669"/>
    <property type="project" value="TreeGrafter"/>
</dbReference>
<evidence type="ECO:0000313" key="17">
    <source>
        <dbReference type="EMBL" id="AHG60297.1"/>
    </source>
</evidence>
<sequence length="669" mass="77310">MTSIKNKIDKLRKKILRYEYFYHQLDKSIISDAEYDYLLDQLYNLELDNKEFITPDSPTQRVGSNLTNKFKKITHFFPMLSLDNTFTLKGYLEFEKRIKKSFNNILISLCCELKIDGIAISIIYEKGIFVRAATRGDGYQGENITSNARMIKSIPLKLTGLDIPKRLEVRGEVFMLKSDFLTLNKQCKIKNNKSFSNPRNAAAGSLRHIDPTITAERKLMFFCHGCYFFSKKIKFTTHYEQLIQCHTWGLPVNQDMINCLQYEEVFHFYKEFEQKRHLLDFDIDGIVVKVNSIDFQNKLGVHTKAPRWAIAFKFFSSERITRLNDVKFQVGRTGIITPVAYFEPVYISGVTIKQASLHNKSEIERLDLHINDHVVICRSGDVIPKLLSVVSDYREKNATKIIFPTLCPVCHTKLLENKEEKIIRCHAGLTCDPQKRKSLCHFFSKKALNVRSLGPKIINSLIKKGYVNNPIDFFYLTSNDLINLRNIGDKKSIEVIDSINQCKKTTFKRFIYALGISNVGEIASEKIANYFITLDQLLNTNISELKNIHGVGKIVATNILNYLSITCNREMVIKLVKKIGIFWNDTRFLIKSYKKTYFFDKRIVLTGVFTFYSRIELKKILTNLGAKVFSTICKNTDILIYGKKFGSKFFKAKSLNIKLISEKELISLI</sequence>
<dbReference type="InterPro" id="IPR001679">
    <property type="entry name" value="DNA_ligase"/>
</dbReference>
<dbReference type="GO" id="GO:0046872">
    <property type="term" value="F:metal ion binding"/>
    <property type="evidence" value="ECO:0007669"/>
    <property type="project" value="UniProtKB-KW"/>
</dbReference>
<feature type="binding site" evidence="14">
    <location>
        <begin position="81"/>
        <end position="82"/>
    </location>
    <ligand>
        <name>NAD(+)</name>
        <dbReference type="ChEBI" id="CHEBI:57540"/>
    </ligand>
</feature>
<dbReference type="PROSITE" id="PS01056">
    <property type="entry name" value="DNA_LIGASE_N2"/>
    <property type="match status" value="1"/>
</dbReference>
<feature type="binding site" evidence="14">
    <location>
        <position position="313"/>
    </location>
    <ligand>
        <name>NAD(+)</name>
        <dbReference type="ChEBI" id="CHEBI:57540"/>
    </ligand>
</feature>
<feature type="binding site" evidence="14">
    <location>
        <position position="410"/>
    </location>
    <ligand>
        <name>Zn(2+)</name>
        <dbReference type="ChEBI" id="CHEBI:29105"/>
    </ligand>
</feature>
<evidence type="ECO:0000256" key="13">
    <source>
        <dbReference type="ARBA" id="ARBA00060881"/>
    </source>
</evidence>
<dbReference type="HAMAP" id="MF_01588">
    <property type="entry name" value="DNA_ligase_A"/>
    <property type="match status" value="1"/>
</dbReference>
<comment type="cofactor">
    <cofactor evidence="14">
        <name>Mg(2+)</name>
        <dbReference type="ChEBI" id="CHEBI:18420"/>
    </cofactor>
    <cofactor evidence="14">
        <name>Mn(2+)</name>
        <dbReference type="ChEBI" id="CHEBI:29035"/>
    </cofactor>
</comment>
<dbReference type="SUPFAM" id="SSF52113">
    <property type="entry name" value="BRCT domain"/>
    <property type="match status" value="1"/>
</dbReference>
<name>W0P4B6_BUCMP</name>
<keyword evidence="7 14" id="KW-0227">DNA damage</keyword>
<evidence type="ECO:0000256" key="15">
    <source>
        <dbReference type="RuleBase" id="RU000618"/>
    </source>
</evidence>
<comment type="catalytic activity">
    <reaction evidence="12 14 15">
        <text>NAD(+) + (deoxyribonucleotide)n-3'-hydroxyl + 5'-phospho-(deoxyribonucleotide)m = (deoxyribonucleotide)n+m + AMP + beta-nicotinamide D-nucleotide.</text>
        <dbReference type="EC" id="6.5.1.2"/>
    </reaction>
</comment>
<dbReference type="InterPro" id="IPR004150">
    <property type="entry name" value="NAD_DNA_ligase_OB"/>
</dbReference>
<evidence type="ECO:0000256" key="8">
    <source>
        <dbReference type="ARBA" id="ARBA00022833"/>
    </source>
</evidence>
<dbReference type="Pfam" id="PF01653">
    <property type="entry name" value="DNA_ligase_aden"/>
    <property type="match status" value="1"/>
</dbReference>
<keyword evidence="14" id="KW-0464">Manganese</keyword>
<organism evidence="17 18">
    <name type="scientific">Buchnera aphidicola str. USDA</name>
    <name type="common">Myzus persicae</name>
    <dbReference type="NCBI Taxonomy" id="1009856"/>
    <lineage>
        <taxon>Bacteria</taxon>
        <taxon>Pseudomonadati</taxon>
        <taxon>Pseudomonadota</taxon>
        <taxon>Gammaproteobacteria</taxon>
        <taxon>Enterobacterales</taxon>
        <taxon>Erwiniaceae</taxon>
        <taxon>Buchnera</taxon>
    </lineage>
</organism>
<dbReference type="SMART" id="SM00292">
    <property type="entry name" value="BRCT"/>
    <property type="match status" value="1"/>
</dbReference>
<dbReference type="CDD" id="cd17748">
    <property type="entry name" value="BRCT_DNA_ligase_like"/>
    <property type="match status" value="1"/>
</dbReference>
<dbReference type="CDD" id="cd00114">
    <property type="entry name" value="LIGANc"/>
    <property type="match status" value="1"/>
</dbReference>
<dbReference type="PROSITE" id="PS50172">
    <property type="entry name" value="BRCT"/>
    <property type="match status" value="1"/>
</dbReference>
<evidence type="ECO:0000256" key="6">
    <source>
        <dbReference type="ARBA" id="ARBA00022723"/>
    </source>
</evidence>
<dbReference type="HOGENOM" id="CLU_007764_2_1_6"/>
<dbReference type="InterPro" id="IPR010994">
    <property type="entry name" value="RuvA_2-like"/>
</dbReference>
<keyword evidence="8 14" id="KW-0862">Zinc</keyword>
<feature type="binding site" evidence="14">
    <location>
        <position position="172"/>
    </location>
    <ligand>
        <name>NAD(+)</name>
        <dbReference type="ChEBI" id="CHEBI:57540"/>
    </ligand>
</feature>
<dbReference type="InterPro" id="IPR041663">
    <property type="entry name" value="DisA/LigA_HHH"/>
</dbReference>
<protein>
    <recommendedName>
        <fullName evidence="3 14">DNA ligase</fullName>
        <ecNumber evidence="2 14">6.5.1.2</ecNumber>
    </recommendedName>
    <alternativeName>
        <fullName evidence="14">Polydeoxyribonucleotide synthase [NAD(+)]</fullName>
    </alternativeName>
</protein>
<evidence type="ECO:0000256" key="3">
    <source>
        <dbReference type="ARBA" id="ARBA00013308"/>
    </source>
</evidence>
<dbReference type="SUPFAM" id="SSF56091">
    <property type="entry name" value="DNA ligase/mRNA capping enzyme, catalytic domain"/>
    <property type="match status" value="1"/>
</dbReference>
<dbReference type="InterPro" id="IPR036420">
    <property type="entry name" value="BRCT_dom_sf"/>
</dbReference>
<evidence type="ECO:0000313" key="18">
    <source>
        <dbReference type="Proteomes" id="UP000019087"/>
    </source>
</evidence>
<evidence type="ECO:0000256" key="14">
    <source>
        <dbReference type="HAMAP-Rule" id="MF_01588"/>
    </source>
</evidence>
<evidence type="ECO:0000259" key="16">
    <source>
        <dbReference type="PROSITE" id="PS50172"/>
    </source>
</evidence>
<proteinExistence type="inferred from homology"/>
<dbReference type="SUPFAM" id="SSF50249">
    <property type="entry name" value="Nucleic acid-binding proteins"/>
    <property type="match status" value="1"/>
</dbReference>
<dbReference type="EMBL" id="CP002697">
    <property type="protein sequence ID" value="AHG60297.1"/>
    <property type="molecule type" value="Genomic_DNA"/>
</dbReference>
<keyword evidence="9 14" id="KW-0460">Magnesium</keyword>
<dbReference type="EC" id="6.5.1.2" evidence="2 14"/>
<dbReference type="Pfam" id="PF00533">
    <property type="entry name" value="BRCT"/>
    <property type="match status" value="1"/>
</dbReference>
<feature type="binding site" evidence="14">
    <location>
        <position position="407"/>
    </location>
    <ligand>
        <name>Zn(2+)</name>
        <dbReference type="ChEBI" id="CHEBI:29105"/>
    </ligand>
</feature>
<dbReference type="Gene3D" id="3.30.470.30">
    <property type="entry name" value="DNA ligase/mRNA capping enzyme"/>
    <property type="match status" value="1"/>
</dbReference>
<dbReference type="PANTHER" id="PTHR23389:SF9">
    <property type="entry name" value="DNA LIGASE"/>
    <property type="match status" value="1"/>
</dbReference>
<evidence type="ECO:0000256" key="9">
    <source>
        <dbReference type="ARBA" id="ARBA00022842"/>
    </source>
</evidence>
<dbReference type="GO" id="GO:0006281">
    <property type="term" value="P:DNA repair"/>
    <property type="evidence" value="ECO:0007669"/>
    <property type="project" value="UniProtKB-KW"/>
</dbReference>
<evidence type="ECO:0000256" key="11">
    <source>
        <dbReference type="ARBA" id="ARBA00023204"/>
    </source>
</evidence>
<dbReference type="InterPro" id="IPR013840">
    <property type="entry name" value="DNAligase_N"/>
</dbReference>
<evidence type="ECO:0000256" key="12">
    <source>
        <dbReference type="ARBA" id="ARBA00034005"/>
    </source>
</evidence>
<dbReference type="Gene3D" id="2.40.50.140">
    <property type="entry name" value="Nucleic acid-binding proteins"/>
    <property type="match status" value="1"/>
</dbReference>
<dbReference type="PATRIC" id="fig|1009856.3.peg.63"/>
<dbReference type="KEGG" id="bapu:BUMPUSDA_CDS00522"/>
<dbReference type="Pfam" id="PF12826">
    <property type="entry name" value="HHH_2"/>
    <property type="match status" value="1"/>
</dbReference>
<dbReference type="AlphaFoldDB" id="W0P4B6"/>
<keyword evidence="6 14" id="KW-0479">Metal-binding</keyword>
<keyword evidence="11 14" id="KW-0234">DNA repair</keyword>
<evidence type="ECO:0000256" key="1">
    <source>
        <dbReference type="ARBA" id="ARBA00004067"/>
    </source>
</evidence>
<dbReference type="NCBIfam" id="NF005932">
    <property type="entry name" value="PRK07956.1"/>
    <property type="match status" value="1"/>
</dbReference>
<dbReference type="SMART" id="SM00532">
    <property type="entry name" value="LIGANc"/>
    <property type="match status" value="1"/>
</dbReference>
<dbReference type="Pfam" id="PF03120">
    <property type="entry name" value="OB_DNA_ligase"/>
    <property type="match status" value="1"/>
</dbReference>
<dbReference type="InterPro" id="IPR018239">
    <property type="entry name" value="DNA_ligase_AS"/>
</dbReference>
<dbReference type="PANTHER" id="PTHR23389">
    <property type="entry name" value="CHROMOSOME TRANSMISSION FIDELITY FACTOR 18"/>
    <property type="match status" value="1"/>
</dbReference>
<keyword evidence="10 14" id="KW-0520">NAD</keyword>
<evidence type="ECO:0000256" key="2">
    <source>
        <dbReference type="ARBA" id="ARBA00012722"/>
    </source>
</evidence>
<reference evidence="17 18" key="1">
    <citation type="journal article" date="2013" name="BMC Genomics">
        <title>Comparative analysis of genome sequences from four strains of the Buchnera aphidicola Mp endosymbion of the green peach aphid, Myzus persicae.</title>
        <authorList>
            <person name="Jiang Z."/>
            <person name="Jones D.H."/>
            <person name="Khuri S."/>
            <person name="Tsinoremas N.F."/>
            <person name="Wyss T."/>
            <person name="Jander G."/>
            <person name="Wilson A.C."/>
        </authorList>
    </citation>
    <scope>NUCLEOTIDE SEQUENCE [LARGE SCALE GENOMIC DNA]</scope>
    <source>
        <strain evidence="18">str. USDA (Myzus persicae)</strain>
    </source>
</reference>
<dbReference type="Gene3D" id="1.10.150.20">
    <property type="entry name" value="5' to 3' exonuclease, C-terminal subdomain"/>
    <property type="match status" value="2"/>
</dbReference>
<comment type="function">
    <text evidence="1 14">DNA ligase that catalyzes the formation of phosphodiester linkages between 5'-phosphoryl and 3'-hydroxyl groups in double-stranded DNA using NAD as a coenzyme and as the energy source for the reaction. It is essential for DNA replication and repair of damaged DNA.</text>
</comment>
<feature type="binding site" evidence="14">
    <location>
        <begin position="32"/>
        <end position="36"/>
    </location>
    <ligand>
        <name>NAD(+)</name>
        <dbReference type="ChEBI" id="CHEBI:57540"/>
    </ligand>
</feature>
<feature type="domain" description="BRCT" evidence="16">
    <location>
        <begin position="593"/>
        <end position="669"/>
    </location>
</feature>
<dbReference type="InterPro" id="IPR013839">
    <property type="entry name" value="DNAligase_adenylation"/>
</dbReference>
<feature type="binding site" evidence="14">
    <location>
        <position position="431"/>
    </location>
    <ligand>
        <name>Zn(2+)</name>
        <dbReference type="ChEBI" id="CHEBI:29105"/>
    </ligand>
</feature>
<keyword evidence="4 14" id="KW-0436">Ligase</keyword>
<dbReference type="PIRSF" id="PIRSF001604">
    <property type="entry name" value="LigA"/>
    <property type="match status" value="1"/>
</dbReference>
<evidence type="ECO:0000256" key="10">
    <source>
        <dbReference type="ARBA" id="ARBA00023027"/>
    </source>
</evidence>
<evidence type="ECO:0000256" key="5">
    <source>
        <dbReference type="ARBA" id="ARBA00022705"/>
    </source>
</evidence>
<dbReference type="PROSITE" id="PS01055">
    <property type="entry name" value="DNA_LIGASE_N1"/>
    <property type="match status" value="1"/>
</dbReference>
<evidence type="ECO:0000256" key="7">
    <source>
        <dbReference type="ARBA" id="ARBA00022763"/>
    </source>
</evidence>
<feature type="binding site" evidence="14">
    <location>
        <position position="112"/>
    </location>
    <ligand>
        <name>NAD(+)</name>
        <dbReference type="ChEBI" id="CHEBI:57540"/>
    </ligand>
</feature>
<keyword evidence="5 14" id="KW-0235">DNA replication</keyword>
<dbReference type="Gene3D" id="3.40.50.10190">
    <property type="entry name" value="BRCT domain"/>
    <property type="match status" value="1"/>
</dbReference>
<accession>W0P4B6</accession>
<comment type="caution">
    <text evidence="14">Lacks conserved residue(s) required for the propagation of feature annotation.</text>
</comment>
<dbReference type="GO" id="GO:0006260">
    <property type="term" value="P:DNA replication"/>
    <property type="evidence" value="ECO:0007669"/>
    <property type="project" value="UniProtKB-KW"/>
</dbReference>
<comment type="similarity">
    <text evidence="13 14">Belongs to the NAD-dependent DNA ligase family. LigA subfamily.</text>
</comment>
<dbReference type="Gene3D" id="6.20.10.30">
    <property type="match status" value="1"/>
</dbReference>
<feature type="binding site" evidence="14">
    <location>
        <position position="135"/>
    </location>
    <ligand>
        <name>NAD(+)</name>
        <dbReference type="ChEBI" id="CHEBI:57540"/>
    </ligand>
</feature>